<dbReference type="HOGENOM" id="CLU_134449_0_0_12"/>
<dbReference type="CDD" id="cd04301">
    <property type="entry name" value="NAT_SF"/>
    <property type="match status" value="1"/>
</dbReference>
<evidence type="ECO:0000313" key="4">
    <source>
        <dbReference type="EMBL" id="ADY14323.1"/>
    </source>
</evidence>
<keyword evidence="1 4" id="KW-0808">Transferase</keyword>
<gene>
    <name evidence="4" type="ordered locus">SpiBuddy_2511</name>
</gene>
<evidence type="ECO:0000259" key="3">
    <source>
        <dbReference type="PROSITE" id="PS51186"/>
    </source>
</evidence>
<dbReference type="EMBL" id="CP002541">
    <property type="protein sequence ID" value="ADY14323.1"/>
    <property type="molecule type" value="Genomic_DNA"/>
</dbReference>
<dbReference type="InterPro" id="IPR016181">
    <property type="entry name" value="Acyl_CoA_acyltransferase"/>
</dbReference>
<dbReference type="GO" id="GO:0016747">
    <property type="term" value="F:acyltransferase activity, transferring groups other than amino-acyl groups"/>
    <property type="evidence" value="ECO:0007669"/>
    <property type="project" value="InterPro"/>
</dbReference>
<dbReference type="RefSeq" id="WP_013608168.1">
    <property type="nucleotide sequence ID" value="NC_015152.1"/>
</dbReference>
<dbReference type="KEGG" id="sbu:SpiBuddy_2511"/>
<dbReference type="Pfam" id="PF00583">
    <property type="entry name" value="Acetyltransf_1"/>
    <property type="match status" value="1"/>
</dbReference>
<protein>
    <submittedName>
        <fullName evidence="4">GCN5-related N-acetyltransferase</fullName>
    </submittedName>
</protein>
<evidence type="ECO:0000256" key="1">
    <source>
        <dbReference type="ARBA" id="ARBA00022679"/>
    </source>
</evidence>
<dbReference type="SUPFAM" id="SSF55729">
    <property type="entry name" value="Acyl-CoA N-acyltransferases (Nat)"/>
    <property type="match status" value="1"/>
</dbReference>
<evidence type="ECO:0000256" key="2">
    <source>
        <dbReference type="ARBA" id="ARBA00023315"/>
    </source>
</evidence>
<name>F0RRR4_SPHGB</name>
<dbReference type="Proteomes" id="UP000008466">
    <property type="component" value="Chromosome"/>
</dbReference>
<keyword evidence="5" id="KW-1185">Reference proteome</keyword>
<keyword evidence="2" id="KW-0012">Acyltransferase</keyword>
<dbReference type="eggNOG" id="COG0456">
    <property type="taxonomic scope" value="Bacteria"/>
</dbReference>
<organism evidence="4 5">
    <name type="scientific">Sphaerochaeta globosa (strain ATCC BAA-1886 / DSM 22777 / Buddy)</name>
    <name type="common">Spirochaeta sp. (strain Buddy)</name>
    <dbReference type="NCBI Taxonomy" id="158189"/>
    <lineage>
        <taxon>Bacteria</taxon>
        <taxon>Pseudomonadati</taxon>
        <taxon>Spirochaetota</taxon>
        <taxon>Spirochaetia</taxon>
        <taxon>Spirochaetales</taxon>
        <taxon>Sphaerochaetaceae</taxon>
        <taxon>Sphaerochaeta</taxon>
    </lineage>
</organism>
<dbReference type="InterPro" id="IPR000182">
    <property type="entry name" value="GNAT_dom"/>
</dbReference>
<dbReference type="Gene3D" id="3.40.630.30">
    <property type="match status" value="1"/>
</dbReference>
<dbReference type="PANTHER" id="PTHR43877">
    <property type="entry name" value="AMINOALKYLPHOSPHONATE N-ACETYLTRANSFERASE-RELATED-RELATED"/>
    <property type="match status" value="1"/>
</dbReference>
<dbReference type="STRING" id="158189.SpiBuddy_2511"/>
<sequence>MKVEIRPFTEDALQPCARLAASSALKDVYGFTEDSWFEKLRNAGKDPLNTVFVAWVGNEVAGFAWVHLKGAFLVAPYLRFIAVDPQFQGMGVGNLLLHEFEETTKHLGKSFFLLVSDFNQTAQLFYEKHGYCKVGELPDFAVAGVAEVLMCKQNKVECE</sequence>
<dbReference type="PROSITE" id="PS51186">
    <property type="entry name" value="GNAT"/>
    <property type="match status" value="1"/>
</dbReference>
<evidence type="ECO:0000313" key="5">
    <source>
        <dbReference type="Proteomes" id="UP000008466"/>
    </source>
</evidence>
<reference evidence="5" key="1">
    <citation type="submission" date="2011-02" db="EMBL/GenBank/DDBJ databases">
        <title>Complete sequence of Spirochaeta sp. Buddy.</title>
        <authorList>
            <person name="Lucas S."/>
            <person name="Copeland A."/>
            <person name="Lapidus A."/>
            <person name="Cheng J.-F."/>
            <person name="Goodwin L."/>
            <person name="Pitluck S."/>
            <person name="Zeytun A."/>
            <person name="Detter J.C."/>
            <person name="Han C."/>
            <person name="Tapia R."/>
            <person name="Land M."/>
            <person name="Hauser L."/>
            <person name="Kyrpides N."/>
            <person name="Ivanova N."/>
            <person name="Mikhailova N."/>
            <person name="Pagani I."/>
            <person name="Ritalahti K.M."/>
            <person name="Loeffler F.E."/>
            <person name="Woyke T."/>
        </authorList>
    </citation>
    <scope>NUCLEOTIDE SEQUENCE [LARGE SCALE GENOMIC DNA]</scope>
    <source>
        <strain evidence="5">ATCC BAA-1886 / DSM 22777 / Buddy</strain>
    </source>
</reference>
<accession>F0RRR4</accession>
<feature type="domain" description="N-acetyltransferase" evidence="3">
    <location>
        <begin position="3"/>
        <end position="155"/>
    </location>
</feature>
<dbReference type="InterPro" id="IPR050832">
    <property type="entry name" value="Bact_Acetyltransf"/>
</dbReference>
<proteinExistence type="predicted"/>
<dbReference type="AlphaFoldDB" id="F0RRR4"/>